<dbReference type="InterPro" id="IPR039862">
    <property type="entry name" value="NECAB1/2/3"/>
</dbReference>
<protein>
    <recommendedName>
        <fullName evidence="1">ABM domain-containing protein</fullName>
    </recommendedName>
</protein>
<proteinExistence type="predicted"/>
<dbReference type="PANTHER" id="PTHR12178">
    <property type="entry name" value="EF-HAND DOMAIN-CONTAINING PROTEIN"/>
    <property type="match status" value="1"/>
</dbReference>
<dbReference type="SUPFAM" id="SSF54909">
    <property type="entry name" value="Dimeric alpha+beta barrel"/>
    <property type="match status" value="1"/>
</dbReference>
<dbReference type="Proteomes" id="UP000314985">
    <property type="component" value="Unassembled WGS sequence"/>
</dbReference>
<sequence length="187" mass="21070">TGLHCNSFSPLRPRPCRGARPPSRWGSCIQLVRLLGPSRRLWVFLIRKVTCSEVASGWGQVASVLDHSCHCGFYQPCVSRVSEPPRDWLWGRPVWCRGEGPERAGRWQPGPFTDAGLSSPCSVTAVRLADGITFVVYEFWETEEEWKRHLQSPVCKAFRHVKVDTLSQPEVLSRIAVPAAWCTLGRD</sequence>
<dbReference type="PROSITE" id="PS51725">
    <property type="entry name" value="ABM"/>
    <property type="match status" value="1"/>
</dbReference>
<organism evidence="2 3">
    <name type="scientific">Sus scrofa</name>
    <name type="common">Pig</name>
    <dbReference type="NCBI Taxonomy" id="9823"/>
    <lineage>
        <taxon>Eukaryota</taxon>
        <taxon>Metazoa</taxon>
        <taxon>Chordata</taxon>
        <taxon>Craniata</taxon>
        <taxon>Vertebrata</taxon>
        <taxon>Euteleostomi</taxon>
        <taxon>Mammalia</taxon>
        <taxon>Eutheria</taxon>
        <taxon>Laurasiatheria</taxon>
        <taxon>Artiodactyla</taxon>
        <taxon>Suina</taxon>
        <taxon>Suidae</taxon>
        <taxon>Sus</taxon>
    </lineage>
</organism>
<evidence type="ECO:0000313" key="3">
    <source>
        <dbReference type="Proteomes" id="UP000314985"/>
    </source>
</evidence>
<dbReference type="InterPro" id="IPR007138">
    <property type="entry name" value="ABM_dom"/>
</dbReference>
<accession>A0A4X1SV70</accession>
<evidence type="ECO:0000313" key="2">
    <source>
        <dbReference type="Ensembl" id="ENSSSCP00070006938.1"/>
    </source>
</evidence>
<name>A0A4X1SV70_PIG</name>
<dbReference type="Gene3D" id="3.30.70.100">
    <property type="match status" value="1"/>
</dbReference>
<dbReference type="AlphaFoldDB" id="A0A4X1SV70"/>
<evidence type="ECO:0000259" key="1">
    <source>
        <dbReference type="PROSITE" id="PS51725"/>
    </source>
</evidence>
<dbReference type="PANTHER" id="PTHR12178:SF2">
    <property type="entry name" value="N-TERMINAL EF-HAND CALCIUM-BINDING PROTEIN 2"/>
    <property type="match status" value="1"/>
</dbReference>
<reference evidence="2" key="2">
    <citation type="submission" date="2025-08" db="UniProtKB">
        <authorList>
            <consortium name="Ensembl"/>
        </authorList>
    </citation>
    <scope>IDENTIFICATION</scope>
</reference>
<dbReference type="Pfam" id="PF03992">
    <property type="entry name" value="ABM"/>
    <property type="match status" value="1"/>
</dbReference>
<dbReference type="InterPro" id="IPR011008">
    <property type="entry name" value="Dimeric_a/b-barrel"/>
</dbReference>
<dbReference type="Ensembl" id="ENSSSCT00070008430.1">
    <property type="protein sequence ID" value="ENSSSCP00070006938.1"/>
    <property type="gene ID" value="ENSSSCG00070004464.1"/>
</dbReference>
<feature type="domain" description="ABM" evidence="1">
    <location>
        <begin position="73"/>
        <end position="175"/>
    </location>
</feature>
<reference evidence="3" key="1">
    <citation type="submission" date="2017-08" db="EMBL/GenBank/DDBJ databases">
        <title>USMARCv1.0.</title>
        <authorList>
            <person name="Hannum G.I."/>
            <person name="Koren S."/>
            <person name="Schroeder S.G."/>
            <person name="Chin S.C."/>
            <person name="Nonneman D.J."/>
            <person name="Becker S.A."/>
            <person name="Rosen B.D."/>
            <person name="Bickhart D.M."/>
            <person name="Putnam N.H."/>
            <person name="Green R.E."/>
            <person name="Tuggle C.K."/>
            <person name="Liu H."/>
            <person name="Rohrer G.A."/>
            <person name="Warr A."/>
            <person name="Hall R."/>
            <person name="Kim K."/>
            <person name="Hume D.A."/>
            <person name="Talbot R."/>
            <person name="Chow W."/>
            <person name="Howe K."/>
            <person name="Schwartz A.S."/>
            <person name="Watson M."/>
            <person name="Archibald A.L."/>
            <person name="Phillippy A.M."/>
            <person name="Smith T.P.L."/>
        </authorList>
    </citation>
    <scope>NUCLEOTIDE SEQUENCE [LARGE SCALE GENOMIC DNA]</scope>
</reference>